<gene>
    <name evidence="1" type="ORF">GCM10023230_11360</name>
</gene>
<dbReference type="Proteomes" id="UP001500141">
    <property type="component" value="Unassembled WGS sequence"/>
</dbReference>
<comment type="caution">
    <text evidence="1">The sequence shown here is derived from an EMBL/GenBank/DDBJ whole genome shotgun (WGS) entry which is preliminary data.</text>
</comment>
<reference evidence="2" key="1">
    <citation type="journal article" date="2019" name="Int. J. Syst. Evol. Microbiol.">
        <title>The Global Catalogue of Microorganisms (GCM) 10K type strain sequencing project: providing services to taxonomists for standard genome sequencing and annotation.</title>
        <authorList>
            <consortium name="The Broad Institute Genomics Platform"/>
            <consortium name="The Broad Institute Genome Sequencing Center for Infectious Disease"/>
            <person name="Wu L."/>
            <person name="Ma J."/>
        </authorList>
    </citation>
    <scope>NUCLEOTIDE SEQUENCE [LARGE SCALE GENOMIC DNA]</scope>
    <source>
        <strain evidence="2">JCM 18198</strain>
    </source>
</reference>
<evidence type="ECO:0000313" key="2">
    <source>
        <dbReference type="Proteomes" id="UP001500141"/>
    </source>
</evidence>
<sequence length="214" mass="24463">MCLFGIVFVDLNKIIFVKSFIISLFILLSFCQNSEKKELSKKDYSSYSKEALLFCKRNKLESTYYLLADLSIHSGKKRLFRYDFKNDTITSSYMVSHGCGDSMWGQTFTKNSPKISNEVDSHCSSIGKYVIKERGVSQWGIKVKYVLHGKDKTNSNALDRAIVLHSWEKIPHGEIYPKGTPEGWGCPAVSNEAMREIDKTLKQSKKPVLLWVIK</sequence>
<evidence type="ECO:0000313" key="1">
    <source>
        <dbReference type="EMBL" id="GAA4763604.1"/>
    </source>
</evidence>
<dbReference type="InterPro" id="IPR032676">
    <property type="entry name" value="YkuD_2"/>
</dbReference>
<accession>A0ABP8ZSF7</accession>
<dbReference type="PANTHER" id="PTHR38477:SF1">
    <property type="entry name" value="MUREIN L,D-TRANSPEPTIDASE CATALYTIC DOMAIN FAMILY PROTEIN"/>
    <property type="match status" value="1"/>
</dbReference>
<proteinExistence type="predicted"/>
<protein>
    <recommendedName>
        <fullName evidence="3">Peptidase</fullName>
    </recommendedName>
</protein>
<keyword evidence="2" id="KW-1185">Reference proteome</keyword>
<organism evidence="1 2">
    <name type="scientific">Flavobacterium hankyongi</name>
    <dbReference type="NCBI Taxonomy" id="1176532"/>
    <lineage>
        <taxon>Bacteria</taxon>
        <taxon>Pseudomonadati</taxon>
        <taxon>Bacteroidota</taxon>
        <taxon>Flavobacteriia</taxon>
        <taxon>Flavobacteriales</taxon>
        <taxon>Flavobacteriaceae</taxon>
        <taxon>Flavobacterium</taxon>
    </lineage>
</organism>
<dbReference type="PANTHER" id="PTHR38477">
    <property type="entry name" value="HYPOTHETICAL EXPORTED PROTEIN"/>
    <property type="match status" value="1"/>
</dbReference>
<dbReference type="EMBL" id="BAABIP010000007">
    <property type="protein sequence ID" value="GAA4763604.1"/>
    <property type="molecule type" value="Genomic_DNA"/>
</dbReference>
<name>A0ABP8ZSF7_9FLAO</name>
<evidence type="ECO:0008006" key="3">
    <source>
        <dbReference type="Google" id="ProtNLM"/>
    </source>
</evidence>
<dbReference type="Pfam" id="PF13645">
    <property type="entry name" value="YkuD_2"/>
    <property type="match status" value="1"/>
</dbReference>